<organism evidence="3 4">
    <name type="scientific">Platanthera guangdongensis</name>
    <dbReference type="NCBI Taxonomy" id="2320717"/>
    <lineage>
        <taxon>Eukaryota</taxon>
        <taxon>Viridiplantae</taxon>
        <taxon>Streptophyta</taxon>
        <taxon>Embryophyta</taxon>
        <taxon>Tracheophyta</taxon>
        <taxon>Spermatophyta</taxon>
        <taxon>Magnoliopsida</taxon>
        <taxon>Liliopsida</taxon>
        <taxon>Asparagales</taxon>
        <taxon>Orchidaceae</taxon>
        <taxon>Orchidoideae</taxon>
        <taxon>Orchideae</taxon>
        <taxon>Orchidinae</taxon>
        <taxon>Platanthera</taxon>
    </lineage>
</organism>
<dbReference type="Gene3D" id="2.40.50.140">
    <property type="entry name" value="Nucleic acid-binding proteins"/>
    <property type="match status" value="2"/>
</dbReference>
<feature type="region of interest" description="Disordered" evidence="1">
    <location>
        <begin position="104"/>
        <end position="136"/>
    </location>
</feature>
<comment type="caution">
    <text evidence="3">The sequence shown here is derived from an EMBL/GenBank/DDBJ whole genome shotgun (WGS) entry which is preliminary data.</text>
</comment>
<protein>
    <recommendedName>
        <fullName evidence="2">S1 motif domain-containing protein</fullName>
    </recommendedName>
</protein>
<evidence type="ECO:0000259" key="2">
    <source>
        <dbReference type="PROSITE" id="PS50126"/>
    </source>
</evidence>
<evidence type="ECO:0000256" key="1">
    <source>
        <dbReference type="SAM" id="MobiDB-lite"/>
    </source>
</evidence>
<feature type="domain" description="S1 motif" evidence="2">
    <location>
        <begin position="145"/>
        <end position="214"/>
    </location>
</feature>
<dbReference type="InterPro" id="IPR050437">
    <property type="entry name" value="Ribos_protein_bS1-like"/>
</dbReference>
<dbReference type="SUPFAM" id="SSF50249">
    <property type="entry name" value="Nucleic acid-binding proteins"/>
    <property type="match status" value="2"/>
</dbReference>
<dbReference type="Proteomes" id="UP001412067">
    <property type="component" value="Unassembled WGS sequence"/>
</dbReference>
<dbReference type="PANTHER" id="PTHR10724">
    <property type="entry name" value="30S RIBOSOMAL PROTEIN S1"/>
    <property type="match status" value="1"/>
</dbReference>
<dbReference type="PANTHER" id="PTHR10724:SF10">
    <property type="entry name" value="S1 RNA-BINDING DOMAIN-CONTAINING PROTEIN 1"/>
    <property type="match status" value="1"/>
</dbReference>
<name>A0ABR2MP71_9ASPA</name>
<reference evidence="3 4" key="1">
    <citation type="journal article" date="2022" name="Nat. Plants">
        <title>Genomes of leafy and leafless Platanthera orchids illuminate the evolution of mycoheterotrophy.</title>
        <authorList>
            <person name="Li M.H."/>
            <person name="Liu K.W."/>
            <person name="Li Z."/>
            <person name="Lu H.C."/>
            <person name="Ye Q.L."/>
            <person name="Zhang D."/>
            <person name="Wang J.Y."/>
            <person name="Li Y.F."/>
            <person name="Zhong Z.M."/>
            <person name="Liu X."/>
            <person name="Yu X."/>
            <person name="Liu D.K."/>
            <person name="Tu X.D."/>
            <person name="Liu B."/>
            <person name="Hao Y."/>
            <person name="Liao X.Y."/>
            <person name="Jiang Y.T."/>
            <person name="Sun W.H."/>
            <person name="Chen J."/>
            <person name="Chen Y.Q."/>
            <person name="Ai Y."/>
            <person name="Zhai J.W."/>
            <person name="Wu S.S."/>
            <person name="Zhou Z."/>
            <person name="Hsiao Y.Y."/>
            <person name="Wu W.L."/>
            <person name="Chen Y.Y."/>
            <person name="Lin Y.F."/>
            <person name="Hsu J.L."/>
            <person name="Li C.Y."/>
            <person name="Wang Z.W."/>
            <person name="Zhao X."/>
            <person name="Zhong W.Y."/>
            <person name="Ma X.K."/>
            <person name="Ma L."/>
            <person name="Huang J."/>
            <person name="Chen G.Z."/>
            <person name="Huang M.Z."/>
            <person name="Huang L."/>
            <person name="Peng D.H."/>
            <person name="Luo Y.B."/>
            <person name="Zou S.Q."/>
            <person name="Chen S.P."/>
            <person name="Lan S."/>
            <person name="Tsai W.C."/>
            <person name="Van de Peer Y."/>
            <person name="Liu Z.J."/>
        </authorList>
    </citation>
    <scope>NUCLEOTIDE SEQUENCE [LARGE SCALE GENOMIC DNA]</scope>
    <source>
        <strain evidence="3">Lor288</strain>
    </source>
</reference>
<dbReference type="InterPro" id="IPR003029">
    <property type="entry name" value="S1_domain"/>
</dbReference>
<sequence length="447" mass="49393">MTPVIHCSVGNINLFPGTTFIQRRMQLTDYNASHNHTKRIFYTRGYQFPQTSLEVHQVYRISFTPEHGSRTKMIAAVRTDVTVEGPNPAVSGEVNDEAEKTTSSFGEFSEIPPNPAVTPTVKGKRPRSARKSEMPAVTDEQLIPGASFIGKVRSIQPFGAFVDLGAFTDGLVHVSRISDGFVKDVSAAVSIGQEVKVKIVEANKETGRISLTMRDGDEDNKEQSRKETPGGGSDKPRSVRKNAARSNQKREDGQKSTKLVKGQVLDGTVKNMTRSGSFVSLPDGEEGFVPVSEESEGFGNIMGNSSLQVGQEVNVRVLRISRGQVTLTMKKDVDAKNRQLNQGVVHVATNPFVLAFRQNKDIAAFLDERERIQKKTLLGIDETANDSTPQILIKQELSESKGVENSISLGIGKDECISSPKIWFWRKMKLLLVTPQQLFLLVRMEKF</sequence>
<evidence type="ECO:0000313" key="3">
    <source>
        <dbReference type="EMBL" id="KAK8965866.1"/>
    </source>
</evidence>
<proteinExistence type="predicted"/>
<keyword evidence="4" id="KW-1185">Reference proteome</keyword>
<evidence type="ECO:0000313" key="4">
    <source>
        <dbReference type="Proteomes" id="UP001412067"/>
    </source>
</evidence>
<dbReference type="PROSITE" id="PS50126">
    <property type="entry name" value="S1"/>
    <property type="match status" value="2"/>
</dbReference>
<feature type="region of interest" description="Disordered" evidence="1">
    <location>
        <begin position="210"/>
        <end position="259"/>
    </location>
</feature>
<accession>A0ABR2MP71</accession>
<dbReference type="Pfam" id="PF00575">
    <property type="entry name" value="S1"/>
    <property type="match status" value="2"/>
</dbReference>
<dbReference type="EMBL" id="JBBWWR010000005">
    <property type="protein sequence ID" value="KAK8965866.1"/>
    <property type="molecule type" value="Genomic_DNA"/>
</dbReference>
<feature type="domain" description="S1 motif" evidence="2">
    <location>
        <begin position="262"/>
        <end position="330"/>
    </location>
</feature>
<dbReference type="SMART" id="SM00316">
    <property type="entry name" value="S1"/>
    <property type="match status" value="2"/>
</dbReference>
<dbReference type="InterPro" id="IPR012340">
    <property type="entry name" value="NA-bd_OB-fold"/>
</dbReference>
<gene>
    <name evidence="3" type="ORF">KSP40_PGU011870</name>
</gene>